<keyword evidence="6" id="KW-1185">Reference proteome</keyword>
<accession>A0ABT7INL0</accession>
<dbReference type="InterPro" id="IPR000524">
    <property type="entry name" value="Tscrpt_reg_HTH_GntR"/>
</dbReference>
<comment type="caution">
    <text evidence="5">The sequence shown here is derived from an EMBL/GenBank/DDBJ whole genome shotgun (WGS) entry which is preliminary data.</text>
</comment>
<dbReference type="PANTHER" id="PTHR43537">
    <property type="entry name" value="TRANSCRIPTIONAL REGULATOR, GNTR FAMILY"/>
    <property type="match status" value="1"/>
</dbReference>
<dbReference type="Pfam" id="PF00392">
    <property type="entry name" value="GntR"/>
    <property type="match status" value="1"/>
</dbReference>
<dbReference type="SUPFAM" id="SSF48008">
    <property type="entry name" value="GntR ligand-binding domain-like"/>
    <property type="match status" value="1"/>
</dbReference>
<dbReference type="RefSeq" id="WP_243376416.1">
    <property type="nucleotide sequence ID" value="NZ_JAKZJU020000001.1"/>
</dbReference>
<dbReference type="Gene3D" id="1.20.120.530">
    <property type="entry name" value="GntR ligand-binding domain-like"/>
    <property type="match status" value="1"/>
</dbReference>
<sequence>MQTKAQVHLDRDSTPLFRQTAEILRERILSGEYAPESILPSERELSESLGVSRVPVREAIKALEYVGIVKQERGRGVVVQRADPGAVFSKIGPFLAPLSVESILDLFDLRIQLESYSARLAARRATEADVRELRGYVAASNSPDSDVDARESAWAQFHRKVIAIGGNRMIQIVNSFFAEVQRYSFHLTLSTEARRRESVAFHGRICEAIAVHDEELAARLMREHLEGAKAELIREQKARGWKYSRGSLK</sequence>
<dbReference type="InterPro" id="IPR036390">
    <property type="entry name" value="WH_DNA-bd_sf"/>
</dbReference>
<dbReference type="Proteomes" id="UP001165481">
    <property type="component" value="Unassembled WGS sequence"/>
</dbReference>
<dbReference type="SMART" id="SM00345">
    <property type="entry name" value="HTH_GNTR"/>
    <property type="match status" value="1"/>
</dbReference>
<dbReference type="EMBL" id="JAKZJU020000001">
    <property type="protein sequence ID" value="MDL2059964.1"/>
    <property type="molecule type" value="Genomic_DNA"/>
</dbReference>
<feature type="domain" description="HTH gntR-type" evidence="4">
    <location>
        <begin position="14"/>
        <end position="82"/>
    </location>
</feature>
<dbReference type="PANTHER" id="PTHR43537:SF51">
    <property type="entry name" value="HTH-TYPE TRANSCRIPTIONAL REGULATOR LGOR-RELATED"/>
    <property type="match status" value="1"/>
</dbReference>
<dbReference type="Gene3D" id="1.10.10.10">
    <property type="entry name" value="Winged helix-like DNA-binding domain superfamily/Winged helix DNA-binding domain"/>
    <property type="match status" value="1"/>
</dbReference>
<evidence type="ECO:0000256" key="3">
    <source>
        <dbReference type="ARBA" id="ARBA00023163"/>
    </source>
</evidence>
<evidence type="ECO:0000259" key="4">
    <source>
        <dbReference type="PROSITE" id="PS50949"/>
    </source>
</evidence>
<dbReference type="Pfam" id="PF07729">
    <property type="entry name" value="FCD"/>
    <property type="match status" value="1"/>
</dbReference>
<evidence type="ECO:0000313" key="6">
    <source>
        <dbReference type="Proteomes" id="UP001165481"/>
    </source>
</evidence>
<evidence type="ECO:0000313" key="5">
    <source>
        <dbReference type="EMBL" id="MDL2059964.1"/>
    </source>
</evidence>
<evidence type="ECO:0000256" key="1">
    <source>
        <dbReference type="ARBA" id="ARBA00023015"/>
    </source>
</evidence>
<dbReference type="SUPFAM" id="SSF46785">
    <property type="entry name" value="Winged helix' DNA-binding domain"/>
    <property type="match status" value="1"/>
</dbReference>
<dbReference type="InterPro" id="IPR036388">
    <property type="entry name" value="WH-like_DNA-bd_sf"/>
</dbReference>
<dbReference type="InterPro" id="IPR011711">
    <property type="entry name" value="GntR_C"/>
</dbReference>
<keyword evidence="1" id="KW-0805">Transcription regulation</keyword>
<reference evidence="5" key="1">
    <citation type="submission" date="2023-03" db="EMBL/GenBank/DDBJ databases">
        <title>Mesosutterella sp. nov. isolated from porcine feces.</title>
        <authorList>
            <person name="Yu S."/>
        </authorList>
    </citation>
    <scope>NUCLEOTIDE SEQUENCE</scope>
    <source>
        <strain evidence="5">AGMB02718</strain>
    </source>
</reference>
<organism evidence="5 6">
    <name type="scientific">Mesosutterella faecium</name>
    <dbReference type="NCBI Taxonomy" id="2925194"/>
    <lineage>
        <taxon>Bacteria</taxon>
        <taxon>Pseudomonadati</taxon>
        <taxon>Pseudomonadota</taxon>
        <taxon>Betaproteobacteria</taxon>
        <taxon>Burkholderiales</taxon>
        <taxon>Sutterellaceae</taxon>
        <taxon>Mesosutterella</taxon>
    </lineage>
</organism>
<name>A0ABT7INL0_9BURK</name>
<dbReference type="InterPro" id="IPR008920">
    <property type="entry name" value="TF_FadR/GntR_C"/>
</dbReference>
<keyword evidence="2" id="KW-0238">DNA-binding</keyword>
<dbReference type="SMART" id="SM00895">
    <property type="entry name" value="FCD"/>
    <property type="match status" value="1"/>
</dbReference>
<keyword evidence="3" id="KW-0804">Transcription</keyword>
<dbReference type="CDD" id="cd07377">
    <property type="entry name" value="WHTH_GntR"/>
    <property type="match status" value="1"/>
</dbReference>
<proteinExistence type="predicted"/>
<gene>
    <name evidence="5" type="ORF">MUN46_008475</name>
</gene>
<protein>
    <submittedName>
        <fullName evidence="5">FadR/GntR family transcriptional regulator</fullName>
    </submittedName>
</protein>
<dbReference type="PROSITE" id="PS50949">
    <property type="entry name" value="HTH_GNTR"/>
    <property type="match status" value="1"/>
</dbReference>
<evidence type="ECO:0000256" key="2">
    <source>
        <dbReference type="ARBA" id="ARBA00023125"/>
    </source>
</evidence>
<dbReference type="PRINTS" id="PR00035">
    <property type="entry name" value="HTHGNTR"/>
</dbReference>